<accession>A0A087AI65</accession>
<dbReference type="STRING" id="35760.BCHO_0511"/>
<dbReference type="OrthoDB" id="9797095at2"/>
<dbReference type="CDD" id="cd06561">
    <property type="entry name" value="AlkD_like"/>
    <property type="match status" value="1"/>
</dbReference>
<dbReference type="Pfam" id="PF08713">
    <property type="entry name" value="DNA_alkylation"/>
    <property type="match status" value="1"/>
</dbReference>
<dbReference type="InterPro" id="IPR014825">
    <property type="entry name" value="DNA_alkylation"/>
</dbReference>
<comment type="caution">
    <text evidence="1">The sequence shown here is derived from an EMBL/GenBank/DDBJ whole genome shotgun (WGS) entry which is preliminary data.</text>
</comment>
<dbReference type="AlphaFoldDB" id="A0A087AI65"/>
<evidence type="ECO:0000313" key="2">
    <source>
        <dbReference type="Proteomes" id="UP000028995"/>
    </source>
</evidence>
<gene>
    <name evidence="1" type="ORF">BCHO_0511</name>
</gene>
<dbReference type="EMBL" id="JGYU01000001">
    <property type="protein sequence ID" value="KFI58465.1"/>
    <property type="molecule type" value="Genomic_DNA"/>
</dbReference>
<keyword evidence="2" id="KW-1185">Reference proteome</keyword>
<dbReference type="InterPro" id="IPR016024">
    <property type="entry name" value="ARM-type_fold"/>
</dbReference>
<dbReference type="Gene3D" id="1.25.10.90">
    <property type="match status" value="1"/>
</dbReference>
<name>A0A087AI65_9BIFI</name>
<evidence type="ECO:0000313" key="1">
    <source>
        <dbReference type="EMBL" id="KFI58465.1"/>
    </source>
</evidence>
<sequence>MPSPILPATPPNGAASVRACLESLADPDYKTFNAKLVPTVDPATMIGIRVPRLRALAKQLRRGDAHVVEEFLADLPHRYFEENMLHAILIGDMYPSLAQTIAALSRFLPYADNWAVTDTIRVPIRIDADARAWLDQLARWMRADHIYTIRYAVVALMTDFLDERFDPAQLRLVEQIHSDDYYVNMARAWYFATALAKQWGSALPLIEQRRLDPWTHNKTIQKACESYRVSAGHKTMLRSLRIPQRPPRTQSTL</sequence>
<organism evidence="1 2">
    <name type="scientific">Bifidobacterium choerinum</name>
    <dbReference type="NCBI Taxonomy" id="35760"/>
    <lineage>
        <taxon>Bacteria</taxon>
        <taxon>Bacillati</taxon>
        <taxon>Actinomycetota</taxon>
        <taxon>Actinomycetes</taxon>
        <taxon>Bifidobacteriales</taxon>
        <taxon>Bifidobacteriaceae</taxon>
        <taxon>Bifidobacterium</taxon>
    </lineage>
</organism>
<reference evidence="1 2" key="1">
    <citation type="submission" date="2014-03" db="EMBL/GenBank/DDBJ databases">
        <title>Genomics of Bifidobacteria.</title>
        <authorList>
            <person name="Ventura M."/>
            <person name="Milani C."/>
            <person name="Lugli G.A."/>
        </authorList>
    </citation>
    <scope>NUCLEOTIDE SEQUENCE [LARGE SCALE GENOMIC DNA]</scope>
    <source>
        <strain evidence="1 2">LMG 10510</strain>
    </source>
</reference>
<protein>
    <submittedName>
        <fullName evidence="1">DNA alkylation repair protein</fullName>
    </submittedName>
</protein>
<proteinExistence type="predicted"/>
<dbReference type="Proteomes" id="UP000028995">
    <property type="component" value="Unassembled WGS sequence"/>
</dbReference>
<dbReference type="RefSeq" id="WP_024540715.1">
    <property type="nucleotide sequence ID" value="NZ_JGYU01000001.1"/>
</dbReference>
<dbReference type="SUPFAM" id="SSF48371">
    <property type="entry name" value="ARM repeat"/>
    <property type="match status" value="1"/>
</dbReference>
<dbReference type="eggNOG" id="COG4912">
    <property type="taxonomic scope" value="Bacteria"/>
</dbReference>